<dbReference type="EMBL" id="CU207211">
    <property type="protein sequence ID" value="CAL62388.1"/>
    <property type="molecule type" value="Genomic_DNA"/>
</dbReference>
<dbReference type="STRING" id="204773.HEAR2255"/>
<dbReference type="AlphaFoldDB" id="A4G7A1"/>
<keyword evidence="2" id="KW-1185">Reference proteome</keyword>
<dbReference type="HOGENOM" id="CLU_2843877_0_0_4"/>
<protein>
    <submittedName>
        <fullName evidence="1">Uncharacterized protein</fullName>
    </submittedName>
</protein>
<dbReference type="KEGG" id="har:HEAR2255"/>
<sequence>MVFTVGINHNSEKTTSASFRTSDPMLCVCDYRKDFYSRHIVGLKGVTKPDKFNNGKSLIIKKSAV</sequence>
<accession>A4G7A1</accession>
<dbReference type="Proteomes" id="UP000006697">
    <property type="component" value="Chromosome"/>
</dbReference>
<reference evidence="1 2" key="1">
    <citation type="journal article" date="2007" name="PLoS Genet.">
        <title>A tale of two oxidation states: bacterial colonization of arsenic-rich environments.</title>
        <authorList>
            <person name="Muller D."/>
            <person name="Medigue C."/>
            <person name="Koechler S."/>
            <person name="Barbe V."/>
            <person name="Barakat M."/>
            <person name="Talla E."/>
            <person name="Bonnefoy V."/>
            <person name="Krin E."/>
            <person name="Arsene-Ploetze F."/>
            <person name="Carapito C."/>
            <person name="Chandler M."/>
            <person name="Cournoyer B."/>
            <person name="Cruveiller S."/>
            <person name="Dossat C."/>
            <person name="Duval S."/>
            <person name="Heymann M."/>
            <person name="Leize E."/>
            <person name="Lieutaud A."/>
            <person name="Lievremont D."/>
            <person name="Makita Y."/>
            <person name="Mangenot S."/>
            <person name="Nitschke W."/>
            <person name="Ortet P."/>
            <person name="Perdrial N."/>
            <person name="Schoepp B."/>
            <person name="Siguier N."/>
            <person name="Simeonova D.D."/>
            <person name="Rouy Z."/>
            <person name="Segurens B."/>
            <person name="Turlin E."/>
            <person name="Vallenet D."/>
            <person name="Van Dorsselaer A."/>
            <person name="Weiss S."/>
            <person name="Weissenbach J."/>
            <person name="Lett M.C."/>
            <person name="Danchin A."/>
            <person name="Bertin P.N."/>
        </authorList>
    </citation>
    <scope>NUCLEOTIDE SEQUENCE [LARGE SCALE GENOMIC DNA]</scope>
    <source>
        <strain evidence="2">ULPAs1</strain>
    </source>
</reference>
<gene>
    <name evidence="1" type="ordered locus">HEAR2255</name>
</gene>
<name>A4G7A1_HERAR</name>
<proteinExistence type="predicted"/>
<evidence type="ECO:0000313" key="2">
    <source>
        <dbReference type="Proteomes" id="UP000006697"/>
    </source>
</evidence>
<evidence type="ECO:0000313" key="1">
    <source>
        <dbReference type="EMBL" id="CAL62388.1"/>
    </source>
</evidence>
<organism evidence="1 2">
    <name type="scientific">Herminiimonas arsenicoxydans</name>
    <dbReference type="NCBI Taxonomy" id="204773"/>
    <lineage>
        <taxon>Bacteria</taxon>
        <taxon>Pseudomonadati</taxon>
        <taxon>Pseudomonadota</taxon>
        <taxon>Betaproteobacteria</taxon>
        <taxon>Burkholderiales</taxon>
        <taxon>Oxalobacteraceae</taxon>
        <taxon>Herminiimonas</taxon>
    </lineage>
</organism>